<organism evidence="3 4">
    <name type="scientific">Vitrella brassicaformis (strain CCMP3155)</name>
    <dbReference type="NCBI Taxonomy" id="1169540"/>
    <lineage>
        <taxon>Eukaryota</taxon>
        <taxon>Sar</taxon>
        <taxon>Alveolata</taxon>
        <taxon>Colpodellida</taxon>
        <taxon>Vitrellaceae</taxon>
        <taxon>Vitrella</taxon>
    </lineage>
</organism>
<sequence length="526" mass="58789">MKSTRAVARGMKRRTLYERGAVRWLFLVAAHLFPCRCLSDGPVSMDEVCRSLSVVYVSPESAQMVEQLSNDKTHDKATVVQNSVVMPEWIPIPTNAAISGHPTVGSALGSPPQRIGVVREEKALLNMDERNPLINPHTTPMSIFKIASHGKLDHPAVSTPSGLEIHFTLRDSDGLQYLRKHVDPQGRNILELQIQYLNCAQQAVFPINVTLHPHGCPSVHIGWRVDCTTLPAEIVPKQGLMVGTKPHEADVVYNGRAIGGWGDVGQSTALNHVDKGHAATVFYVWCKDCSPPVYFQRPSIAADMQVVWPSLELPSDDWPLTATEPHKAWFPTDEKPRKVELIYNCHGVGWSVVLVSLDIPFYKDVQFLVRKHCTGSPLTLISVSNLLHLLSHPLWLFIRIAYKSIFWTAILFFVIYMYLLYQNFTKGGGPPYLPVVGQVRMFFVQIADWVYNANNRYRPVGEGNTGLPSLSRHTHKRNDRGASMSNFSFPDPDEDEMTGTSYQVVTSSHAPQPEPRRVEGLIYGSV</sequence>
<reference evidence="3 4" key="1">
    <citation type="submission" date="2014-11" db="EMBL/GenBank/DDBJ databases">
        <authorList>
            <person name="Zhu J."/>
            <person name="Qi W."/>
            <person name="Song R."/>
        </authorList>
    </citation>
    <scope>NUCLEOTIDE SEQUENCE [LARGE SCALE GENOMIC DNA]</scope>
</reference>
<dbReference type="Proteomes" id="UP000041254">
    <property type="component" value="Unassembled WGS sequence"/>
</dbReference>
<dbReference type="VEuPathDB" id="CryptoDB:Vbra_5523"/>
<evidence type="ECO:0000256" key="1">
    <source>
        <dbReference type="SAM" id="MobiDB-lite"/>
    </source>
</evidence>
<name>A0A0G4EZD0_VITBC</name>
<feature type="region of interest" description="Disordered" evidence="1">
    <location>
        <begin position="462"/>
        <end position="526"/>
    </location>
</feature>
<protein>
    <submittedName>
        <fullName evidence="3">Uncharacterized protein</fullName>
    </submittedName>
</protein>
<evidence type="ECO:0000313" key="3">
    <source>
        <dbReference type="EMBL" id="CEM04451.1"/>
    </source>
</evidence>
<accession>A0A0G4EZD0</accession>
<dbReference type="AlphaFoldDB" id="A0A0G4EZD0"/>
<keyword evidence="2" id="KW-0472">Membrane</keyword>
<keyword evidence="2" id="KW-1133">Transmembrane helix</keyword>
<keyword evidence="2" id="KW-0812">Transmembrane</keyword>
<dbReference type="InParanoid" id="A0A0G4EZD0"/>
<proteinExistence type="predicted"/>
<feature type="transmembrane region" description="Helical" evidence="2">
    <location>
        <begin position="405"/>
        <end position="421"/>
    </location>
</feature>
<dbReference type="EMBL" id="CDMY01000351">
    <property type="protein sequence ID" value="CEM04451.1"/>
    <property type="molecule type" value="Genomic_DNA"/>
</dbReference>
<evidence type="ECO:0000313" key="4">
    <source>
        <dbReference type="Proteomes" id="UP000041254"/>
    </source>
</evidence>
<feature type="compositionally biased region" description="Polar residues" evidence="1">
    <location>
        <begin position="498"/>
        <end position="510"/>
    </location>
</feature>
<evidence type="ECO:0000256" key="2">
    <source>
        <dbReference type="SAM" id="Phobius"/>
    </source>
</evidence>
<gene>
    <name evidence="3" type="ORF">Vbra_5523</name>
</gene>
<keyword evidence="4" id="KW-1185">Reference proteome</keyword>